<comment type="caution">
    <text evidence="3">The sequence shown here is derived from an EMBL/GenBank/DDBJ whole genome shotgun (WGS) entry which is preliminary data.</text>
</comment>
<name>A0A844FCM4_CLOSV</name>
<gene>
    <name evidence="3" type="ORF">FYJ37_10995</name>
</gene>
<feature type="domain" description="TadE-like" evidence="2">
    <location>
        <begin position="21"/>
        <end position="62"/>
    </location>
</feature>
<accession>A0A844FCM4</accession>
<dbReference type="AlphaFoldDB" id="A0A844FCM4"/>
<organism evidence="3 4">
    <name type="scientific">Clostridium scindens (strain JCM 10418 / VPI 12708)</name>
    <dbReference type="NCBI Taxonomy" id="29347"/>
    <lineage>
        <taxon>Bacteria</taxon>
        <taxon>Bacillati</taxon>
        <taxon>Bacillota</taxon>
        <taxon>Clostridia</taxon>
        <taxon>Lachnospirales</taxon>
        <taxon>Lachnospiraceae</taxon>
    </lineage>
</organism>
<dbReference type="Proteomes" id="UP000462363">
    <property type="component" value="Unassembled WGS sequence"/>
</dbReference>
<keyword evidence="1" id="KW-0812">Transmembrane</keyword>
<sequence length="146" mass="16263">MGEESYRKMKKRVKSRGCLKGSLTVEMSFLMPMILFLIMGCILAAFYYHDKLILTGAAYETAVAGSTKAREKDGVKAGQLESLFVQRVKGKCILASNAQANVKVRKDEIEVNAIASYGQMKISVVTKAAVTEPEKHIRDMQRLKEK</sequence>
<dbReference type="RefSeq" id="WP_009248386.1">
    <property type="nucleotide sequence ID" value="NZ_CAMAAA010000020.1"/>
</dbReference>
<protein>
    <submittedName>
        <fullName evidence="3">Pilus assembly protein</fullName>
    </submittedName>
</protein>
<proteinExistence type="predicted"/>
<dbReference type="Pfam" id="PF07811">
    <property type="entry name" value="TadE"/>
    <property type="match status" value="1"/>
</dbReference>
<evidence type="ECO:0000256" key="1">
    <source>
        <dbReference type="SAM" id="Phobius"/>
    </source>
</evidence>
<evidence type="ECO:0000313" key="4">
    <source>
        <dbReference type="Proteomes" id="UP000462363"/>
    </source>
</evidence>
<dbReference type="EMBL" id="VUMB01000021">
    <property type="protein sequence ID" value="MSS40859.1"/>
    <property type="molecule type" value="Genomic_DNA"/>
</dbReference>
<evidence type="ECO:0000313" key="3">
    <source>
        <dbReference type="EMBL" id="MSS40859.1"/>
    </source>
</evidence>
<evidence type="ECO:0000259" key="2">
    <source>
        <dbReference type="Pfam" id="PF07811"/>
    </source>
</evidence>
<keyword evidence="1" id="KW-1133">Transmembrane helix</keyword>
<reference evidence="3 4" key="1">
    <citation type="submission" date="2019-08" db="EMBL/GenBank/DDBJ databases">
        <title>In-depth cultivation of the pig gut microbiome towards novel bacterial diversity and tailored functional studies.</title>
        <authorList>
            <person name="Wylensek D."/>
            <person name="Hitch T.C.A."/>
            <person name="Clavel T."/>
        </authorList>
    </citation>
    <scope>NUCLEOTIDE SEQUENCE [LARGE SCALE GENOMIC DNA]</scope>
    <source>
        <strain evidence="3 4">BL-389-WT-3D</strain>
    </source>
</reference>
<dbReference type="InterPro" id="IPR012495">
    <property type="entry name" value="TadE-like_dom"/>
</dbReference>
<keyword evidence="1" id="KW-0472">Membrane</keyword>
<feature type="transmembrane region" description="Helical" evidence="1">
    <location>
        <begin position="21"/>
        <end position="48"/>
    </location>
</feature>